<dbReference type="AlphaFoldDB" id="A0A3M7RIZ4"/>
<name>A0A3M7RIZ4_BRAPC</name>
<comment type="caution">
    <text evidence="1">The sequence shown here is derived from an EMBL/GenBank/DDBJ whole genome shotgun (WGS) entry which is preliminary data.</text>
</comment>
<sequence>MINLTKIVVALILKYLDFTKKFQNFAAVKTRFLALEQPQGYLRSFRMALAVRMDIIGILRISEWHDGLYYL</sequence>
<dbReference type="EMBL" id="REGN01003291">
    <property type="protein sequence ID" value="RNA23434.1"/>
    <property type="molecule type" value="Genomic_DNA"/>
</dbReference>
<protein>
    <submittedName>
        <fullName evidence="1">Uncharacterized protein</fullName>
    </submittedName>
</protein>
<proteinExistence type="predicted"/>
<reference evidence="1 2" key="1">
    <citation type="journal article" date="2018" name="Sci. Rep.">
        <title>Genomic signatures of local adaptation to the degree of environmental predictability in rotifers.</title>
        <authorList>
            <person name="Franch-Gras L."/>
            <person name="Hahn C."/>
            <person name="Garcia-Roger E.M."/>
            <person name="Carmona M.J."/>
            <person name="Serra M."/>
            <person name="Gomez A."/>
        </authorList>
    </citation>
    <scope>NUCLEOTIDE SEQUENCE [LARGE SCALE GENOMIC DNA]</scope>
    <source>
        <strain evidence="1">HYR1</strain>
    </source>
</reference>
<evidence type="ECO:0000313" key="1">
    <source>
        <dbReference type="EMBL" id="RNA23434.1"/>
    </source>
</evidence>
<gene>
    <name evidence="1" type="ORF">BpHYR1_052855</name>
</gene>
<keyword evidence="2" id="KW-1185">Reference proteome</keyword>
<accession>A0A3M7RIZ4</accession>
<evidence type="ECO:0000313" key="2">
    <source>
        <dbReference type="Proteomes" id="UP000276133"/>
    </source>
</evidence>
<dbReference type="Proteomes" id="UP000276133">
    <property type="component" value="Unassembled WGS sequence"/>
</dbReference>
<organism evidence="1 2">
    <name type="scientific">Brachionus plicatilis</name>
    <name type="common">Marine rotifer</name>
    <name type="synonym">Brachionus muelleri</name>
    <dbReference type="NCBI Taxonomy" id="10195"/>
    <lineage>
        <taxon>Eukaryota</taxon>
        <taxon>Metazoa</taxon>
        <taxon>Spiralia</taxon>
        <taxon>Gnathifera</taxon>
        <taxon>Rotifera</taxon>
        <taxon>Eurotatoria</taxon>
        <taxon>Monogononta</taxon>
        <taxon>Pseudotrocha</taxon>
        <taxon>Ploima</taxon>
        <taxon>Brachionidae</taxon>
        <taxon>Brachionus</taxon>
    </lineage>
</organism>